<dbReference type="InterPro" id="IPR014487">
    <property type="entry name" value="DUF3151"/>
</dbReference>
<comment type="caution">
    <text evidence="1">The sequence shown here is derived from an EMBL/GenBank/DDBJ whole genome shotgun (WGS) entry which is preliminary data.</text>
</comment>
<evidence type="ECO:0008006" key="3">
    <source>
        <dbReference type="Google" id="ProtNLM"/>
    </source>
</evidence>
<dbReference type="Pfam" id="PF11349">
    <property type="entry name" value="DUF3151"/>
    <property type="match status" value="1"/>
</dbReference>
<evidence type="ECO:0000313" key="1">
    <source>
        <dbReference type="EMBL" id="TGO05535.1"/>
    </source>
</evidence>
<organism evidence="1 2">
    <name type="scientific">Serinibacter arcticus</name>
    <dbReference type="NCBI Taxonomy" id="1655435"/>
    <lineage>
        <taxon>Bacteria</taxon>
        <taxon>Bacillati</taxon>
        <taxon>Actinomycetota</taxon>
        <taxon>Actinomycetes</taxon>
        <taxon>Micrococcales</taxon>
        <taxon>Beutenbergiaceae</taxon>
        <taxon>Serinibacter</taxon>
    </lineage>
</organism>
<evidence type="ECO:0000313" key="2">
    <source>
        <dbReference type="Proteomes" id="UP000297318"/>
    </source>
</evidence>
<dbReference type="Proteomes" id="UP000297318">
    <property type="component" value="Unassembled WGS sequence"/>
</dbReference>
<gene>
    <name evidence="1" type="ORF">SERN_1539</name>
</gene>
<dbReference type="EMBL" id="RHPJ01000002">
    <property type="protein sequence ID" value="TGO05535.1"/>
    <property type="molecule type" value="Genomic_DNA"/>
</dbReference>
<dbReference type="OrthoDB" id="3826919at2"/>
<dbReference type="AlphaFoldDB" id="A0A4Z1E0Q1"/>
<dbReference type="RefSeq" id="WP_135849527.1">
    <property type="nucleotide sequence ID" value="NZ_RHPJ01000002.1"/>
</dbReference>
<dbReference type="PIRSF" id="PIRSF017349">
    <property type="entry name" value="UCP017349"/>
    <property type="match status" value="1"/>
</dbReference>
<protein>
    <recommendedName>
        <fullName evidence="3">DUF3151 domain-containing protein</fullName>
    </recommendedName>
</protein>
<accession>A0A4Z1E0Q1</accession>
<keyword evidence="2" id="KW-1185">Reference proteome</keyword>
<proteinExistence type="predicted"/>
<sequence length="176" mass="17650">MSHENLGAAVSIGPPSTRLPADHPDAAVAALLGAANGVVDSGDVEAVRAAAASHPDSSLAWALLARTELDGLAADGGAVPADAVTAYAYARVGYHRGLDALRRAGWRGQGPVPVSHPTNRGFLAALLALGDAARALGEIEEADRITEFVDQSDPTAPAVLAQGVPVGEAPAAPGQE</sequence>
<name>A0A4Z1E0Q1_9MICO</name>
<reference evidence="1 2" key="1">
    <citation type="submission" date="2018-11" db="EMBL/GenBank/DDBJ databases">
        <title>Complete genome sequencing of the Actinobacteria Serinibacter sp. K3-2.</title>
        <authorList>
            <person name="Rakitin A.L."/>
            <person name="Beletsky A.V."/>
            <person name="Mardanov A.V."/>
            <person name="Ravin N.V."/>
            <person name="Gromova A.S."/>
            <person name="Filippova S.N."/>
            <person name="Gal'Chenko V.F."/>
        </authorList>
    </citation>
    <scope>NUCLEOTIDE SEQUENCE [LARGE SCALE GENOMIC DNA]</scope>
    <source>
        <strain evidence="1 2">K3-2</strain>
    </source>
</reference>